<comment type="caution">
    <text evidence="1">The sequence shown here is derived from an EMBL/GenBank/DDBJ whole genome shotgun (WGS) entry which is preliminary data.</text>
</comment>
<dbReference type="GeneID" id="59261134"/>
<dbReference type="RefSeq" id="XP_037186822.1">
    <property type="nucleotide sequence ID" value="XM_037337442.1"/>
</dbReference>
<reference evidence="1 2" key="1">
    <citation type="journal article" date="2020" name="Phytopathology">
        <title>A high-quality genome resource of Botrytis fragariae, a new and rapidly spreading fungal pathogen causing strawberry gray mold in the U.S.A.</title>
        <authorList>
            <person name="Wu Y."/>
            <person name="Saski C.A."/>
            <person name="Schnabel G."/>
            <person name="Xiao S."/>
            <person name="Hu M."/>
        </authorList>
    </citation>
    <scope>NUCLEOTIDE SEQUENCE [LARGE SCALE GENOMIC DNA]</scope>
    <source>
        <strain evidence="1 2">BVB16</strain>
    </source>
</reference>
<accession>A0A8H6ED89</accession>
<evidence type="ECO:0000313" key="2">
    <source>
        <dbReference type="Proteomes" id="UP000531561"/>
    </source>
</evidence>
<keyword evidence="2" id="KW-1185">Reference proteome</keyword>
<dbReference type="AlphaFoldDB" id="A0A8H6ED89"/>
<protein>
    <submittedName>
        <fullName evidence="1">Putative alcohol dehydrogenase protein</fullName>
    </submittedName>
</protein>
<proteinExistence type="predicted"/>
<organism evidence="1 2">
    <name type="scientific">Botrytis fragariae</name>
    <dbReference type="NCBI Taxonomy" id="1964551"/>
    <lineage>
        <taxon>Eukaryota</taxon>
        <taxon>Fungi</taxon>
        <taxon>Dikarya</taxon>
        <taxon>Ascomycota</taxon>
        <taxon>Pezizomycotina</taxon>
        <taxon>Leotiomycetes</taxon>
        <taxon>Helotiales</taxon>
        <taxon>Sclerotiniaceae</taxon>
        <taxon>Botrytis</taxon>
    </lineage>
</organism>
<dbReference type="OrthoDB" id="10465038at2759"/>
<gene>
    <name evidence="1" type="ORF">Bfra_007068</name>
</gene>
<sequence length="86" mass="9122">MISSKNNASYLCLPIFSNSTAPPHYQIFTDPNYYAAGINPSDVANAILDRYGGNKPIVPGRDCADTVIQAPSSPQLEGVEVYGTSG</sequence>
<name>A0A8H6ED89_9HELO</name>
<dbReference type="Proteomes" id="UP000531561">
    <property type="component" value="Unassembled WGS sequence"/>
</dbReference>
<evidence type="ECO:0000313" key="1">
    <source>
        <dbReference type="EMBL" id="KAF5867873.1"/>
    </source>
</evidence>
<dbReference type="EMBL" id="JABFCT010000026">
    <property type="protein sequence ID" value="KAF5867873.1"/>
    <property type="molecule type" value="Genomic_DNA"/>
</dbReference>